<evidence type="ECO:0000256" key="1">
    <source>
        <dbReference type="ARBA" id="ARBA00022574"/>
    </source>
</evidence>
<dbReference type="InterPro" id="IPR051179">
    <property type="entry name" value="WD_repeat_multifunction"/>
</dbReference>
<gene>
    <name evidence="4" type="ORF">A9F13_03g03278</name>
</gene>
<dbReference type="SUPFAM" id="SSF50978">
    <property type="entry name" value="WD40 repeat-like"/>
    <property type="match status" value="1"/>
</dbReference>
<dbReference type="InterPro" id="IPR001680">
    <property type="entry name" value="WD40_rpt"/>
</dbReference>
<reference evidence="4 5" key="1">
    <citation type="submission" date="2017-04" db="EMBL/GenBank/DDBJ databases">
        <title>Draft genome of the yeast Clavispora lusitaniae type strain CBS 6936.</title>
        <authorList>
            <person name="Durrens P."/>
            <person name="Klopp C."/>
            <person name="Biteau N."/>
            <person name="Fitton-Ouhabi V."/>
            <person name="Dementhon K."/>
            <person name="Accoceberry I."/>
            <person name="Sherman D.J."/>
            <person name="Noel T."/>
        </authorList>
    </citation>
    <scope>NUCLEOTIDE SEQUENCE [LARGE SCALE GENOMIC DNA]</scope>
    <source>
        <strain evidence="4 5">CBS 6936</strain>
    </source>
</reference>
<name>A0AA91Q314_CLALS</name>
<feature type="repeat" description="WD" evidence="3">
    <location>
        <begin position="113"/>
        <end position="143"/>
    </location>
</feature>
<dbReference type="PANTHER" id="PTHR19857:SF8">
    <property type="entry name" value="ANGIO-ASSOCIATED MIGRATORY CELL PROTEIN"/>
    <property type="match status" value="1"/>
</dbReference>
<proteinExistence type="predicted"/>
<accession>A0AA91Q314</accession>
<feature type="repeat" description="WD" evidence="3">
    <location>
        <begin position="69"/>
        <end position="100"/>
    </location>
</feature>
<evidence type="ECO:0000313" key="5">
    <source>
        <dbReference type="Proteomes" id="UP000195602"/>
    </source>
</evidence>
<evidence type="ECO:0000256" key="3">
    <source>
        <dbReference type="PROSITE-ProRule" id="PRU00221"/>
    </source>
</evidence>
<evidence type="ECO:0000256" key="2">
    <source>
        <dbReference type="ARBA" id="ARBA00022737"/>
    </source>
</evidence>
<dbReference type="InterPro" id="IPR015943">
    <property type="entry name" value="WD40/YVTN_repeat-like_dom_sf"/>
</dbReference>
<organism evidence="4 5">
    <name type="scientific">Clavispora lusitaniae</name>
    <name type="common">Candida lusitaniae</name>
    <dbReference type="NCBI Taxonomy" id="36911"/>
    <lineage>
        <taxon>Eukaryota</taxon>
        <taxon>Fungi</taxon>
        <taxon>Dikarya</taxon>
        <taxon>Ascomycota</taxon>
        <taxon>Saccharomycotina</taxon>
        <taxon>Pichiomycetes</taxon>
        <taxon>Metschnikowiaceae</taxon>
        <taxon>Clavispora</taxon>
    </lineage>
</organism>
<dbReference type="Gene3D" id="2.130.10.10">
    <property type="entry name" value="YVTN repeat-like/Quinoprotein amine dehydrogenase"/>
    <property type="match status" value="1"/>
</dbReference>
<dbReference type="InterPro" id="IPR036322">
    <property type="entry name" value="WD40_repeat_dom_sf"/>
</dbReference>
<comment type="caution">
    <text evidence="4">The sequence shown here is derived from an EMBL/GenBank/DDBJ whole genome shotgun (WGS) entry which is preliminary data.</text>
</comment>
<dbReference type="Pfam" id="PF00400">
    <property type="entry name" value="WD40"/>
    <property type="match status" value="3"/>
</dbReference>
<dbReference type="SMART" id="SM00320">
    <property type="entry name" value="WD40"/>
    <property type="match status" value="8"/>
</dbReference>
<sequence length="412" mass="44865">MSDEEYVAAGDIAEEVELDNDMEMEPEFDENEVENEVEIDGENDIENADLDDLDDTIEIDMSNNSWTYFDQHKDSVFTVFAHPSLPMVVSGGGDNTAYMWTTHTQPPRFVGELSGHSESVVAGAFSGDGSFVVTGDMDGYVQVHRSSKGGQKWSRIAQLHEVDEVLWVCVHPRLPYFAFGAPDGSVWVYNVDGQSVEQQMSGFVHTMECNAGVFQDTPSEDVLSLVTVAEDGTVVQWNGYTGAVLHKWAHDDFRGVDSPWVSLKAHENVVAVGGRDGHLAVLNLATGKVVHHAKTMDKDDVAELSIEALAWGPGLLAVGLVSGDVLVFDAALWRLRRTIHVPDAVTRLEFVAGSPVLVASCMDGKIYQWDARTGAEGFVGVGHNMGVLDFAISQDKIVTAGDEGVCLVYKPE</sequence>
<keyword evidence="2" id="KW-0677">Repeat</keyword>
<protein>
    <submittedName>
        <fullName evidence="4">Ribosome assembly protein</fullName>
    </submittedName>
</protein>
<dbReference type="OMA" id="SIWDYSK"/>
<dbReference type="PROSITE" id="PS50082">
    <property type="entry name" value="WD_REPEATS_2"/>
    <property type="match status" value="2"/>
</dbReference>
<keyword evidence="1 3" id="KW-0853">WD repeat</keyword>
<evidence type="ECO:0000313" key="4">
    <source>
        <dbReference type="EMBL" id="OVF10177.1"/>
    </source>
</evidence>
<dbReference type="PANTHER" id="PTHR19857">
    <property type="entry name" value="MITOCHONDRIAL DIVISION PROTEIN 1-RELATED"/>
    <property type="match status" value="1"/>
</dbReference>
<dbReference type="EMBL" id="LYUB02000003">
    <property type="protein sequence ID" value="OVF10177.1"/>
    <property type="molecule type" value="Genomic_DNA"/>
</dbReference>
<dbReference type="KEGG" id="clus:A9F13_03g03278"/>
<dbReference type="AlphaFoldDB" id="A0AA91Q314"/>
<dbReference type="PROSITE" id="PS50294">
    <property type="entry name" value="WD_REPEATS_REGION"/>
    <property type="match status" value="1"/>
</dbReference>
<dbReference type="Proteomes" id="UP000195602">
    <property type="component" value="Unassembled WGS sequence"/>
</dbReference>